<sequence>MFLVLLFSCLVHPYHRSLAEVQWNTESQRYEVALRVDPRDLDNALSDQHRRPVVLDRMDEADANAMLKAYVGKHLRLLRPQSDSNRADEDKRPDKAATMHWVGFEADDRGKYLWLYFEWTPASGEAPQWIENRLFMKTEPTHISTLVFTELDKRPALVFTKQRSRQPLPEAAAAR</sequence>
<dbReference type="InterPro" id="IPR046525">
    <property type="entry name" value="DUF6702"/>
</dbReference>
<dbReference type="EMBL" id="CP042914">
    <property type="protein sequence ID" value="QEG40349.1"/>
    <property type="molecule type" value="Genomic_DNA"/>
</dbReference>
<protein>
    <submittedName>
        <fullName evidence="1">Uncharacterized protein</fullName>
    </submittedName>
</protein>
<organism evidence="1 2">
    <name type="scientific">Roseimaritima ulvae</name>
    <dbReference type="NCBI Taxonomy" id="980254"/>
    <lineage>
        <taxon>Bacteria</taxon>
        <taxon>Pseudomonadati</taxon>
        <taxon>Planctomycetota</taxon>
        <taxon>Planctomycetia</taxon>
        <taxon>Pirellulales</taxon>
        <taxon>Pirellulaceae</taxon>
        <taxon>Roseimaritima</taxon>
    </lineage>
</organism>
<reference evidence="1 2" key="1">
    <citation type="submission" date="2019-08" db="EMBL/GenBank/DDBJ databases">
        <title>Deep-cultivation of Planctomycetes and their phenomic and genomic characterization uncovers novel biology.</title>
        <authorList>
            <person name="Wiegand S."/>
            <person name="Jogler M."/>
            <person name="Boedeker C."/>
            <person name="Pinto D."/>
            <person name="Vollmers J."/>
            <person name="Rivas-Marin E."/>
            <person name="Kohn T."/>
            <person name="Peeters S.H."/>
            <person name="Heuer A."/>
            <person name="Rast P."/>
            <person name="Oberbeckmann S."/>
            <person name="Bunk B."/>
            <person name="Jeske O."/>
            <person name="Meyerdierks A."/>
            <person name="Storesund J.E."/>
            <person name="Kallscheuer N."/>
            <person name="Luecker S."/>
            <person name="Lage O.M."/>
            <person name="Pohl T."/>
            <person name="Merkel B.J."/>
            <person name="Hornburger P."/>
            <person name="Mueller R.-W."/>
            <person name="Bruemmer F."/>
            <person name="Labrenz M."/>
            <person name="Spormann A.M."/>
            <person name="Op den Camp H."/>
            <person name="Overmann J."/>
            <person name="Amann R."/>
            <person name="Jetten M.S.M."/>
            <person name="Mascher T."/>
            <person name="Medema M.H."/>
            <person name="Devos D.P."/>
            <person name="Kaster A.-K."/>
            <person name="Ovreas L."/>
            <person name="Rohde M."/>
            <person name="Galperin M.Y."/>
            <person name="Jogler C."/>
        </authorList>
    </citation>
    <scope>NUCLEOTIDE SEQUENCE [LARGE SCALE GENOMIC DNA]</scope>
    <source>
        <strain evidence="1 2">UC8</strain>
    </source>
</reference>
<evidence type="ECO:0000313" key="2">
    <source>
        <dbReference type="Proteomes" id="UP000325286"/>
    </source>
</evidence>
<keyword evidence="2" id="KW-1185">Reference proteome</keyword>
<dbReference type="KEGG" id="rul:UC8_23580"/>
<dbReference type="Pfam" id="PF20420">
    <property type="entry name" value="DUF6702"/>
    <property type="match status" value="1"/>
</dbReference>
<dbReference type="Proteomes" id="UP000325286">
    <property type="component" value="Chromosome"/>
</dbReference>
<gene>
    <name evidence="1" type="ORF">UC8_23580</name>
</gene>
<dbReference type="AlphaFoldDB" id="A0A5B9QR08"/>
<dbReference type="OrthoDB" id="273910at2"/>
<evidence type="ECO:0000313" key="1">
    <source>
        <dbReference type="EMBL" id="QEG40349.1"/>
    </source>
</evidence>
<proteinExistence type="predicted"/>
<name>A0A5B9QR08_9BACT</name>
<dbReference type="RefSeq" id="WP_068142622.1">
    <property type="nucleotide sequence ID" value="NZ_CP042914.1"/>
</dbReference>
<accession>A0A5B9QR08</accession>